<keyword evidence="3" id="KW-1185">Reference proteome</keyword>
<sequence>MPEGRVVWENPRAMKEVRWWPLSQMSRGKRGQILECHREESKFWGSVRCLLCSGSEAWPGQGDRAHGVTEQIRIFRAPYCGMRTPRQTLKLSGRISGITPRRFAAGGVYGSQGTRCGLTVPGSWLRVLCTHGRAGRGFPRAFPPAQAAGPPRSPLPPRGRAPGSPSCRAGARPTQTRAARGETDPRGPLAPRRHRPTAAESSGSGAAARPCSHQNRTPEETAAGGGRGDGRREGRGIAGGRVQFAAGAQAPPLRLHGSTSPLPLHGAARAHSFRAGPDRHLRSPSAARSRHRCRRHGSMSSPAVRPGEEQEKSGEQERAGRTRTGNRTLKYPVQDTARGAVKPRDHRATAGMRLGAAEPASSPRTAPPASGASSGRRRGHAGRLPEKAARRPSPGGGSPAPRPAPPAQCPSAPEPHPGPMSPLIRSRYPVVRAQPDPPTCAAQVTRSLGGVRSPLSPSVGARVGRGCGYTVPSVHCLGLGWGATVNRKNRKYPCPVTRAPSTREIANWLISEWSGRAASRLPSLPSDRTEAGTEVFEPELRKGAQTLGPATGPVLLRAPPRPTPLLTKSKPFPALKVSVDFPRERKSLEEPCAIGLLLDLPWPHPLPLDQALPHVGQVTLGVIFCRGLVTSLISLGLPSISGREDGKDCTTFAVEEEIEVLGDPATRARGPAPDRILGLGEPQVPNAAAKGSPWSQKAQPRETQDTGEWTYQSGEPFKDI</sequence>
<reference evidence="2 3" key="1">
    <citation type="journal article" date="2019" name="Mol. Ecol. Resour.">
        <title>Improving Illumina assemblies with Hi-C and long reads: an example with the North African dromedary.</title>
        <authorList>
            <person name="Elbers J.P."/>
            <person name="Rogers M.F."/>
            <person name="Perelman P.L."/>
            <person name="Proskuryakova A.A."/>
            <person name="Serdyukova N.A."/>
            <person name="Johnson W.E."/>
            <person name="Horin P."/>
            <person name="Corander J."/>
            <person name="Murphy D."/>
            <person name="Burger P.A."/>
        </authorList>
    </citation>
    <scope>NUCLEOTIDE SEQUENCE [LARGE SCALE GENOMIC DNA]</scope>
    <source>
        <strain evidence="2">Drom800</strain>
        <tissue evidence="2">Blood</tissue>
    </source>
</reference>
<evidence type="ECO:0000313" key="2">
    <source>
        <dbReference type="EMBL" id="KAB1268840.1"/>
    </source>
</evidence>
<feature type="compositionally biased region" description="Low complexity" evidence="1">
    <location>
        <begin position="198"/>
        <end position="208"/>
    </location>
</feature>
<evidence type="ECO:0000313" key="3">
    <source>
        <dbReference type="Proteomes" id="UP000299084"/>
    </source>
</evidence>
<dbReference type="Proteomes" id="UP000299084">
    <property type="component" value="Unassembled WGS sequence"/>
</dbReference>
<dbReference type="AlphaFoldDB" id="A0A5N4DCN9"/>
<organism evidence="2 3">
    <name type="scientific">Camelus dromedarius</name>
    <name type="common">Dromedary</name>
    <name type="synonym">Arabian camel</name>
    <dbReference type="NCBI Taxonomy" id="9838"/>
    <lineage>
        <taxon>Eukaryota</taxon>
        <taxon>Metazoa</taxon>
        <taxon>Chordata</taxon>
        <taxon>Craniata</taxon>
        <taxon>Vertebrata</taxon>
        <taxon>Euteleostomi</taxon>
        <taxon>Mammalia</taxon>
        <taxon>Eutheria</taxon>
        <taxon>Laurasiatheria</taxon>
        <taxon>Artiodactyla</taxon>
        <taxon>Tylopoda</taxon>
        <taxon>Camelidae</taxon>
        <taxon>Camelus</taxon>
    </lineage>
</organism>
<feature type="region of interest" description="Disordered" evidence="1">
    <location>
        <begin position="140"/>
        <end position="236"/>
    </location>
</feature>
<feature type="compositionally biased region" description="Basic and acidic residues" evidence="1">
    <location>
        <begin position="306"/>
        <end position="320"/>
    </location>
</feature>
<evidence type="ECO:0000256" key="1">
    <source>
        <dbReference type="SAM" id="MobiDB-lite"/>
    </source>
</evidence>
<gene>
    <name evidence="2" type="ORF">Cadr_000013142</name>
</gene>
<dbReference type="EMBL" id="JWIN03000013">
    <property type="protein sequence ID" value="KAB1268840.1"/>
    <property type="molecule type" value="Genomic_DNA"/>
</dbReference>
<feature type="region of interest" description="Disordered" evidence="1">
    <location>
        <begin position="272"/>
        <end position="424"/>
    </location>
</feature>
<protein>
    <submittedName>
        <fullName evidence="2">Uncharacterized protein</fullName>
    </submittedName>
</protein>
<proteinExistence type="predicted"/>
<feature type="compositionally biased region" description="Basic residues" evidence="1">
    <location>
        <begin position="288"/>
        <end position="297"/>
    </location>
</feature>
<feature type="compositionally biased region" description="Low complexity" evidence="1">
    <location>
        <begin position="356"/>
        <end position="374"/>
    </location>
</feature>
<feature type="region of interest" description="Disordered" evidence="1">
    <location>
        <begin position="664"/>
        <end position="720"/>
    </location>
</feature>
<accession>A0A5N4DCN9</accession>
<comment type="caution">
    <text evidence="2">The sequence shown here is derived from an EMBL/GenBank/DDBJ whole genome shotgun (WGS) entry which is preliminary data.</text>
</comment>
<name>A0A5N4DCN9_CAMDR</name>
<feature type="compositionally biased region" description="Pro residues" evidence="1">
    <location>
        <begin position="400"/>
        <end position="420"/>
    </location>
</feature>